<evidence type="ECO:0000313" key="3">
    <source>
        <dbReference type="Proteomes" id="UP000596742"/>
    </source>
</evidence>
<name>A0A8B6ELR4_MYTGA</name>
<evidence type="ECO:0000256" key="1">
    <source>
        <dbReference type="SAM" id="MobiDB-lite"/>
    </source>
</evidence>
<reference evidence="2" key="1">
    <citation type="submission" date="2018-11" db="EMBL/GenBank/DDBJ databases">
        <authorList>
            <person name="Alioto T."/>
            <person name="Alioto T."/>
        </authorList>
    </citation>
    <scope>NUCLEOTIDE SEQUENCE</scope>
</reference>
<comment type="caution">
    <text evidence="2">The sequence shown here is derived from an EMBL/GenBank/DDBJ whole genome shotgun (WGS) entry which is preliminary data.</text>
</comment>
<dbReference type="Proteomes" id="UP000596742">
    <property type="component" value="Unassembled WGS sequence"/>
</dbReference>
<feature type="region of interest" description="Disordered" evidence="1">
    <location>
        <begin position="45"/>
        <end position="67"/>
    </location>
</feature>
<protein>
    <submittedName>
        <fullName evidence="2">Uncharacterized protein</fullName>
    </submittedName>
</protein>
<dbReference type="OrthoDB" id="10486746at2759"/>
<accession>A0A8B6ELR4</accession>
<dbReference type="AlphaFoldDB" id="A0A8B6ELR4"/>
<sequence length="307" mass="34353">MASTEVNCMRPNQNEVASMDIESKVQLVKEMQRFEDDEDARSISTIGRDGEKNSSVTMDDSPKVKRKKTIKKLLRNKRRDKPHTGNLGGNFLKNFLDLANDLEKEGTEAIKDKWQRLAKAIRPESSGSGDKWGSLLRSVITQSRTSLNTISKDDKRSSWFRSIGNQMKRTNSDFSLPDLGCWSNINSYTEPILNIISDELEPGDMEVGATAKNIPASKSAGTCKNETRVIIERKPEQRNENIYDTADCIPSEVNSDSESESDISVMKSYSTSKSDSSQPQMSIQLQDIEIKSSENNDIGNQKGDTQL</sequence>
<dbReference type="EMBL" id="UYJE01005386">
    <property type="protein sequence ID" value="VDI36945.1"/>
    <property type="molecule type" value="Genomic_DNA"/>
</dbReference>
<organism evidence="2 3">
    <name type="scientific">Mytilus galloprovincialis</name>
    <name type="common">Mediterranean mussel</name>
    <dbReference type="NCBI Taxonomy" id="29158"/>
    <lineage>
        <taxon>Eukaryota</taxon>
        <taxon>Metazoa</taxon>
        <taxon>Spiralia</taxon>
        <taxon>Lophotrochozoa</taxon>
        <taxon>Mollusca</taxon>
        <taxon>Bivalvia</taxon>
        <taxon>Autobranchia</taxon>
        <taxon>Pteriomorphia</taxon>
        <taxon>Mytilida</taxon>
        <taxon>Mytiloidea</taxon>
        <taxon>Mytilidae</taxon>
        <taxon>Mytilinae</taxon>
        <taxon>Mytilus</taxon>
    </lineage>
</organism>
<evidence type="ECO:0000313" key="2">
    <source>
        <dbReference type="EMBL" id="VDI36945.1"/>
    </source>
</evidence>
<proteinExistence type="predicted"/>
<feature type="compositionally biased region" description="Polar residues" evidence="1">
    <location>
        <begin position="295"/>
        <end position="307"/>
    </location>
</feature>
<feature type="region of interest" description="Disordered" evidence="1">
    <location>
        <begin position="241"/>
        <end position="307"/>
    </location>
</feature>
<keyword evidence="3" id="KW-1185">Reference proteome</keyword>
<gene>
    <name evidence="2" type="ORF">MGAL_10B042480</name>
</gene>
<feature type="compositionally biased region" description="Low complexity" evidence="1">
    <location>
        <begin position="262"/>
        <end position="282"/>
    </location>
</feature>